<sequence>MLSSHFFPKFLSPISPCLLLVESAGTPMPNSVLRVQELCDHIAGHLREWPTDLRSSALVCPTLTSSVQHLLFRDIIPPSACRKFDTHFYDSNSSNDGIRACKRFCDILTASPHFVPLDIFLHGTGYLWRDWQTSVDGRSSGTVTEFLKLPSIQHIGLISMDFNDMDFLAMIFEHCMPQLESLLIHNVNVAPPSHRPAVIKHLCVSGQGDWLIHPLCPFDLSHLQTVGSGLQLEYRVVLRSRRCTPENCLVQYQVAEISSWQANHPRPIIRFSPEVEVQGFQCNPWFAIVVLVTFCGRSLGGGGSKFMWFVIEVKLYRALWML</sequence>
<accession>A0AAD7MIR3</accession>
<reference evidence="1" key="1">
    <citation type="submission" date="2023-03" db="EMBL/GenBank/DDBJ databases">
        <title>Massive genome expansion in bonnet fungi (Mycena s.s.) driven by repeated elements and novel gene families across ecological guilds.</title>
        <authorList>
            <consortium name="Lawrence Berkeley National Laboratory"/>
            <person name="Harder C.B."/>
            <person name="Miyauchi S."/>
            <person name="Viragh M."/>
            <person name="Kuo A."/>
            <person name="Thoen E."/>
            <person name="Andreopoulos B."/>
            <person name="Lu D."/>
            <person name="Skrede I."/>
            <person name="Drula E."/>
            <person name="Henrissat B."/>
            <person name="Morin E."/>
            <person name="Kohler A."/>
            <person name="Barry K."/>
            <person name="LaButti K."/>
            <person name="Morin E."/>
            <person name="Salamov A."/>
            <person name="Lipzen A."/>
            <person name="Mereny Z."/>
            <person name="Hegedus B."/>
            <person name="Baldrian P."/>
            <person name="Stursova M."/>
            <person name="Weitz H."/>
            <person name="Taylor A."/>
            <person name="Grigoriev I.V."/>
            <person name="Nagy L.G."/>
            <person name="Martin F."/>
            <person name="Kauserud H."/>
        </authorList>
    </citation>
    <scope>NUCLEOTIDE SEQUENCE</scope>
    <source>
        <strain evidence="1">CBHHK188m</strain>
    </source>
</reference>
<evidence type="ECO:0000313" key="1">
    <source>
        <dbReference type="EMBL" id="KAJ7719432.1"/>
    </source>
</evidence>
<organism evidence="1 2">
    <name type="scientific">Mycena maculata</name>
    <dbReference type="NCBI Taxonomy" id="230809"/>
    <lineage>
        <taxon>Eukaryota</taxon>
        <taxon>Fungi</taxon>
        <taxon>Dikarya</taxon>
        <taxon>Basidiomycota</taxon>
        <taxon>Agaricomycotina</taxon>
        <taxon>Agaricomycetes</taxon>
        <taxon>Agaricomycetidae</taxon>
        <taxon>Agaricales</taxon>
        <taxon>Marasmiineae</taxon>
        <taxon>Mycenaceae</taxon>
        <taxon>Mycena</taxon>
    </lineage>
</organism>
<dbReference type="EMBL" id="JARJLG010000292">
    <property type="protein sequence ID" value="KAJ7719432.1"/>
    <property type="molecule type" value="Genomic_DNA"/>
</dbReference>
<evidence type="ECO:0000313" key="2">
    <source>
        <dbReference type="Proteomes" id="UP001215280"/>
    </source>
</evidence>
<dbReference type="AlphaFoldDB" id="A0AAD7MIR3"/>
<comment type="caution">
    <text evidence="1">The sequence shown here is derived from an EMBL/GenBank/DDBJ whole genome shotgun (WGS) entry which is preliminary data.</text>
</comment>
<name>A0AAD7MIR3_9AGAR</name>
<gene>
    <name evidence="1" type="ORF">DFH07DRAFT_784640</name>
</gene>
<protein>
    <submittedName>
        <fullName evidence="1">Uncharacterized protein</fullName>
    </submittedName>
</protein>
<dbReference type="Proteomes" id="UP001215280">
    <property type="component" value="Unassembled WGS sequence"/>
</dbReference>
<keyword evidence="2" id="KW-1185">Reference proteome</keyword>
<proteinExistence type="predicted"/>